<dbReference type="Proteomes" id="UP000718821">
    <property type="component" value="Unassembled WGS sequence"/>
</dbReference>
<dbReference type="InterPro" id="IPR000914">
    <property type="entry name" value="SBP_5_dom"/>
</dbReference>
<evidence type="ECO:0000256" key="3">
    <source>
        <dbReference type="ARBA" id="ARBA00022448"/>
    </source>
</evidence>
<dbReference type="Gene3D" id="3.40.190.10">
    <property type="entry name" value="Periplasmic binding protein-like II"/>
    <property type="match status" value="1"/>
</dbReference>
<proteinExistence type="inferred from homology"/>
<keyword evidence="5" id="KW-0812">Transmembrane</keyword>
<dbReference type="GO" id="GO:0015833">
    <property type="term" value="P:peptide transport"/>
    <property type="evidence" value="ECO:0007669"/>
    <property type="project" value="TreeGrafter"/>
</dbReference>
<dbReference type="AlphaFoldDB" id="A0A938WWA6"/>
<accession>A0A938WWA6</accession>
<name>A0A938WWA6_9BIFI</name>
<sequence>MQHRERKQNPVVQWIVFVVVAAVLGAAVWGVWAWRSGRLVDAHLPGVPSDNTTLTVGVTGAPRSLDIRTATGDDARTLEQLLMGNVYETLVGHDHDNKLTPGLATSWQASDDGLTYTFHLRGDARFAGADGRGEGARMTASDAVWSIQQAVKHQWPDHDRLGDLASVDAPDATTLTITLRSPNPALPRVLAGRLGIVYPSDKTSLDYATEAVGTGPYAVRSFDPGRQVVLARNPAHSGTPGATATITVRLFDDDAALAKAMAGGDGAAPDLAVPSAGADPAPFRAVEGATVTQGMGAGSVFLYYNYDADAITSIIRVRQGLQQAVDKAALVQSVPGASKPLGGVFGPLDDGYEDLTGLMPYDPDTVHRLITYFYNPNYVGTLRLIAPTALKATADAVGAQLRETVARPVQVDVLDDAAFRQRLDERSFEMALSQSDGADDAYAFSTSDNPGHATSSAAQEQYHQAMAATSDQAWQDGLKAYARTLTQEGAANWLYVPATTVATAKGVSGVGSANMADRWLPLAGIAKR</sequence>
<evidence type="ECO:0000259" key="6">
    <source>
        <dbReference type="Pfam" id="PF00496"/>
    </source>
</evidence>
<dbReference type="GO" id="GO:1904680">
    <property type="term" value="F:peptide transmembrane transporter activity"/>
    <property type="evidence" value="ECO:0007669"/>
    <property type="project" value="TreeGrafter"/>
</dbReference>
<comment type="similarity">
    <text evidence="2">Belongs to the bacterial solute-binding protein 5 family.</text>
</comment>
<evidence type="ECO:0000256" key="4">
    <source>
        <dbReference type="ARBA" id="ARBA00022729"/>
    </source>
</evidence>
<protein>
    <recommendedName>
        <fullName evidence="6">Solute-binding protein family 5 domain-containing protein</fullName>
    </recommendedName>
</protein>
<keyword evidence="5" id="KW-1133">Transmembrane helix</keyword>
<keyword evidence="4" id="KW-0732">Signal</keyword>
<dbReference type="GO" id="GO:0042597">
    <property type="term" value="C:periplasmic space"/>
    <property type="evidence" value="ECO:0007669"/>
    <property type="project" value="UniProtKB-ARBA"/>
</dbReference>
<comment type="caution">
    <text evidence="7">The sequence shown here is derived from an EMBL/GenBank/DDBJ whole genome shotgun (WGS) entry which is preliminary data.</text>
</comment>
<feature type="domain" description="Solute-binding protein family 5" evidence="6">
    <location>
        <begin position="98"/>
        <end position="439"/>
    </location>
</feature>
<feature type="transmembrane region" description="Helical" evidence="5">
    <location>
        <begin position="12"/>
        <end position="34"/>
    </location>
</feature>
<reference evidence="7" key="1">
    <citation type="submission" date="2020-08" db="EMBL/GenBank/DDBJ databases">
        <authorList>
            <person name="Cejkova D."/>
            <person name="Kubasova T."/>
            <person name="Jahodarova E."/>
            <person name="Rychlik I."/>
        </authorList>
    </citation>
    <scope>NUCLEOTIDE SEQUENCE</scope>
    <source>
        <strain evidence="7">An836</strain>
    </source>
</reference>
<dbReference type="PIRSF" id="PIRSF002741">
    <property type="entry name" value="MppA"/>
    <property type="match status" value="1"/>
</dbReference>
<dbReference type="Pfam" id="PF00496">
    <property type="entry name" value="SBP_bac_5"/>
    <property type="match status" value="1"/>
</dbReference>
<evidence type="ECO:0000313" key="8">
    <source>
        <dbReference type="Proteomes" id="UP000718821"/>
    </source>
</evidence>
<dbReference type="RefSeq" id="WP_204469354.1">
    <property type="nucleotide sequence ID" value="NZ_JACLYU010000014.1"/>
</dbReference>
<dbReference type="EMBL" id="JACLYU010000014">
    <property type="protein sequence ID" value="MBM6700075.1"/>
    <property type="molecule type" value="Genomic_DNA"/>
</dbReference>
<dbReference type="GO" id="GO:0030313">
    <property type="term" value="C:cell envelope"/>
    <property type="evidence" value="ECO:0007669"/>
    <property type="project" value="UniProtKB-SubCell"/>
</dbReference>
<dbReference type="PANTHER" id="PTHR30290">
    <property type="entry name" value="PERIPLASMIC BINDING COMPONENT OF ABC TRANSPORTER"/>
    <property type="match status" value="1"/>
</dbReference>
<comment type="subcellular location">
    <subcellularLocation>
        <location evidence="1">Cell envelope</location>
    </subcellularLocation>
</comment>
<dbReference type="GO" id="GO:0043190">
    <property type="term" value="C:ATP-binding cassette (ABC) transporter complex"/>
    <property type="evidence" value="ECO:0007669"/>
    <property type="project" value="InterPro"/>
</dbReference>
<evidence type="ECO:0000313" key="7">
    <source>
        <dbReference type="EMBL" id="MBM6700075.1"/>
    </source>
</evidence>
<organism evidence="7 8">
    <name type="scientific">Bifidobacterium pullorum subsp. saeculare</name>
    <dbReference type="NCBI Taxonomy" id="78257"/>
    <lineage>
        <taxon>Bacteria</taxon>
        <taxon>Bacillati</taxon>
        <taxon>Actinomycetota</taxon>
        <taxon>Actinomycetes</taxon>
        <taxon>Bifidobacteriales</taxon>
        <taxon>Bifidobacteriaceae</taxon>
        <taxon>Bifidobacterium</taxon>
    </lineage>
</organism>
<dbReference type="PANTHER" id="PTHR30290:SF10">
    <property type="entry name" value="PERIPLASMIC OLIGOPEPTIDE-BINDING PROTEIN-RELATED"/>
    <property type="match status" value="1"/>
</dbReference>
<dbReference type="SUPFAM" id="SSF53850">
    <property type="entry name" value="Periplasmic binding protein-like II"/>
    <property type="match status" value="1"/>
</dbReference>
<dbReference type="InterPro" id="IPR030678">
    <property type="entry name" value="Peptide/Ni-bd"/>
</dbReference>
<keyword evidence="8" id="KW-1185">Reference proteome</keyword>
<gene>
    <name evidence="7" type="ORF">H7U32_07140</name>
</gene>
<evidence type="ECO:0000256" key="2">
    <source>
        <dbReference type="ARBA" id="ARBA00005695"/>
    </source>
</evidence>
<reference evidence="7" key="2">
    <citation type="journal article" date="2021" name="Sci. Rep.">
        <title>The distribution of antibiotic resistance genes in chicken gut microbiota commensals.</title>
        <authorList>
            <person name="Juricova H."/>
            <person name="Matiasovicova J."/>
            <person name="Kubasova T."/>
            <person name="Cejkova D."/>
            <person name="Rychlik I."/>
        </authorList>
    </citation>
    <scope>NUCLEOTIDE SEQUENCE</scope>
    <source>
        <strain evidence="7">An836</strain>
    </source>
</reference>
<dbReference type="Gene3D" id="3.10.105.10">
    <property type="entry name" value="Dipeptide-binding Protein, Domain 3"/>
    <property type="match status" value="1"/>
</dbReference>
<evidence type="ECO:0000256" key="1">
    <source>
        <dbReference type="ARBA" id="ARBA00004196"/>
    </source>
</evidence>
<keyword evidence="3" id="KW-0813">Transport</keyword>
<dbReference type="InterPro" id="IPR039424">
    <property type="entry name" value="SBP_5"/>
</dbReference>
<keyword evidence="5" id="KW-0472">Membrane</keyword>
<evidence type="ECO:0000256" key="5">
    <source>
        <dbReference type="SAM" id="Phobius"/>
    </source>
</evidence>